<evidence type="ECO:0000313" key="1">
    <source>
        <dbReference type="EMBL" id="CAF4833384.1"/>
    </source>
</evidence>
<dbReference type="Proteomes" id="UP000663880">
    <property type="component" value="Unassembled WGS sequence"/>
</dbReference>
<comment type="caution">
    <text evidence="1">The sequence shown here is derived from an EMBL/GenBank/DDBJ whole genome shotgun (WGS) entry which is preliminary data.</text>
</comment>
<protein>
    <submittedName>
        <fullName evidence="1">Uncharacterized protein</fullName>
    </submittedName>
</protein>
<gene>
    <name evidence="1" type="ORF">PMACD_LOCUS5519</name>
</gene>
<name>A0A821R008_9NEOP</name>
<evidence type="ECO:0000313" key="2">
    <source>
        <dbReference type="Proteomes" id="UP000663880"/>
    </source>
</evidence>
<proteinExistence type="predicted"/>
<dbReference type="EMBL" id="CAJOBZ010000011">
    <property type="protein sequence ID" value="CAF4833384.1"/>
    <property type="molecule type" value="Genomic_DNA"/>
</dbReference>
<accession>A0A821R008</accession>
<dbReference type="OrthoDB" id="6925060at2759"/>
<sequence length="222" mass="25078">MTNFTFVDHNFSIQSRNKICIGDTIMARNLTLTFLFLIIHMAAGNATELEQRGLLIKIRDEIADSVLYFTQLLERFNNEYFAKSAFGKYINYDQIKPKLYSTGLEESRGLKKMAMGMMPLIFHVGATSTWMILTTILAAKSVFIGIILLVCKIAVSAAKVGSFFTTLKAHSGHGHHHEWAWSPPHEHHGPVYELGHGWGETSYKSIPTEYSEHQVDKKSRIG</sequence>
<dbReference type="AlphaFoldDB" id="A0A821R008"/>
<keyword evidence="2" id="KW-1185">Reference proteome</keyword>
<reference evidence="1" key="1">
    <citation type="submission" date="2021-02" db="EMBL/GenBank/DDBJ databases">
        <authorList>
            <person name="Steward A R."/>
        </authorList>
    </citation>
    <scope>NUCLEOTIDE SEQUENCE</scope>
</reference>
<organism evidence="1 2">
    <name type="scientific">Pieris macdunnoughi</name>
    <dbReference type="NCBI Taxonomy" id="345717"/>
    <lineage>
        <taxon>Eukaryota</taxon>
        <taxon>Metazoa</taxon>
        <taxon>Ecdysozoa</taxon>
        <taxon>Arthropoda</taxon>
        <taxon>Hexapoda</taxon>
        <taxon>Insecta</taxon>
        <taxon>Pterygota</taxon>
        <taxon>Neoptera</taxon>
        <taxon>Endopterygota</taxon>
        <taxon>Lepidoptera</taxon>
        <taxon>Glossata</taxon>
        <taxon>Ditrysia</taxon>
        <taxon>Papilionoidea</taxon>
        <taxon>Pieridae</taxon>
        <taxon>Pierinae</taxon>
        <taxon>Pieris</taxon>
    </lineage>
</organism>